<comment type="caution">
    <text evidence="1">The sequence shown here is derived from an EMBL/GenBank/DDBJ whole genome shotgun (WGS) entry which is preliminary data.</text>
</comment>
<dbReference type="InterPro" id="IPR036412">
    <property type="entry name" value="HAD-like_sf"/>
</dbReference>
<keyword evidence="2" id="KW-1185">Reference proteome</keyword>
<proteinExistence type="predicted"/>
<dbReference type="Gene3D" id="3.40.50.1000">
    <property type="entry name" value="HAD superfamily/HAD-like"/>
    <property type="match status" value="1"/>
</dbReference>
<organism evidence="1 2">
    <name type="scientific">Saccharomonospora piscinae</name>
    <dbReference type="NCBI Taxonomy" id="687388"/>
    <lineage>
        <taxon>Bacteria</taxon>
        <taxon>Bacillati</taxon>
        <taxon>Actinomycetota</taxon>
        <taxon>Actinomycetes</taxon>
        <taxon>Pseudonocardiales</taxon>
        <taxon>Pseudonocardiaceae</taxon>
        <taxon>Saccharomonospora</taxon>
    </lineage>
</organism>
<accession>A0A1V9A5L4</accession>
<dbReference type="AlphaFoldDB" id="A0A1V9A5L4"/>
<dbReference type="Pfam" id="PF00702">
    <property type="entry name" value="Hydrolase"/>
    <property type="match status" value="1"/>
</dbReference>
<gene>
    <name evidence="1" type="ORF">B1813_09195</name>
</gene>
<dbReference type="NCBIfam" id="TIGR01509">
    <property type="entry name" value="HAD-SF-IA-v3"/>
    <property type="match status" value="1"/>
</dbReference>
<dbReference type="PANTHER" id="PTHR43611:SF3">
    <property type="entry name" value="FLAVIN MONONUCLEOTIDE HYDROLASE 1, CHLOROPLATIC"/>
    <property type="match status" value="1"/>
</dbReference>
<dbReference type="RefSeq" id="WP_081191443.1">
    <property type="nucleotide sequence ID" value="NZ_MWIH01000005.1"/>
</dbReference>
<dbReference type="InterPro" id="IPR023214">
    <property type="entry name" value="HAD_sf"/>
</dbReference>
<name>A0A1V9A5L4_SACPI</name>
<reference evidence="1 2" key="1">
    <citation type="submission" date="2017-02" db="EMBL/GenBank/DDBJ databases">
        <title>Draft genome of Saccharomonospora sp. 154.</title>
        <authorList>
            <person name="Alonso-Carmona G.S."/>
            <person name="De La Haba R."/>
            <person name="Vera-Gargallo B."/>
            <person name="Sandoval-Trujillo A.H."/>
            <person name="Ramirez-Duran N."/>
            <person name="Ventosa A."/>
        </authorList>
    </citation>
    <scope>NUCLEOTIDE SEQUENCE [LARGE SCALE GENOMIC DNA]</scope>
    <source>
        <strain evidence="1 2">LRS4.154</strain>
    </source>
</reference>
<evidence type="ECO:0000313" key="2">
    <source>
        <dbReference type="Proteomes" id="UP000192591"/>
    </source>
</evidence>
<dbReference type="STRING" id="1962155.B1813_09195"/>
<protein>
    <submittedName>
        <fullName evidence="1">Haloacid dehalogenase</fullName>
    </submittedName>
</protein>
<dbReference type="SUPFAM" id="SSF56784">
    <property type="entry name" value="HAD-like"/>
    <property type="match status" value="1"/>
</dbReference>
<dbReference type="PANTHER" id="PTHR43611">
    <property type="entry name" value="ALPHA-D-GLUCOSE 1-PHOSPHATE PHOSPHATASE"/>
    <property type="match status" value="1"/>
</dbReference>
<dbReference type="Proteomes" id="UP000192591">
    <property type="component" value="Unassembled WGS sequence"/>
</dbReference>
<sequence>MIRGLVFDHAGVLTDVGAERLVRAALTAREKGLRTALLSNASGGPEARRGLGWLDVVVFSGEVGLAKPAPEVYRLTAARLGVGTAECVFVDDAPRNVAGAVAVGMVGVRHVSVENTIAELAALIPGLESATA</sequence>
<dbReference type="EMBL" id="MWIH01000005">
    <property type="protein sequence ID" value="OQO92373.1"/>
    <property type="molecule type" value="Genomic_DNA"/>
</dbReference>
<evidence type="ECO:0000313" key="1">
    <source>
        <dbReference type="EMBL" id="OQO92373.1"/>
    </source>
</evidence>
<dbReference type="InterPro" id="IPR006439">
    <property type="entry name" value="HAD-SF_hydro_IA"/>
</dbReference>